<name>A0ABD5X6G1_9EURY</name>
<evidence type="ECO:0000313" key="1">
    <source>
        <dbReference type="EMBL" id="MFC7126836.1"/>
    </source>
</evidence>
<reference evidence="1 2" key="1">
    <citation type="journal article" date="2014" name="Int. J. Syst. Evol. Microbiol.">
        <title>Complete genome sequence of Corynebacterium casei LMG S-19264T (=DSM 44701T), isolated from a smear-ripened cheese.</title>
        <authorList>
            <consortium name="US DOE Joint Genome Institute (JGI-PGF)"/>
            <person name="Walter F."/>
            <person name="Albersmeier A."/>
            <person name="Kalinowski J."/>
            <person name="Ruckert C."/>
        </authorList>
    </citation>
    <scope>NUCLEOTIDE SEQUENCE [LARGE SCALE GENOMIC DNA]</scope>
    <source>
        <strain evidence="1 2">CGMCC 4.7215</strain>
    </source>
</reference>
<sequence>MRCWVEARQRTRKCADSLRGHAVVEAVDVLPPAKDPTDRWTVEVVLREGTGGVPHQVLDTFGSYQLTLRDVSPQGPYWVAVGTA</sequence>
<dbReference type="AlphaFoldDB" id="A0ABD5X6G1"/>
<dbReference type="RefSeq" id="WP_267637325.1">
    <property type="nucleotide sequence ID" value="NZ_JAODIY010000009.1"/>
</dbReference>
<organism evidence="1 2">
    <name type="scientific">Halovenus rubra</name>
    <dbReference type="NCBI Taxonomy" id="869890"/>
    <lineage>
        <taxon>Archaea</taxon>
        <taxon>Methanobacteriati</taxon>
        <taxon>Methanobacteriota</taxon>
        <taxon>Stenosarchaea group</taxon>
        <taxon>Halobacteria</taxon>
        <taxon>Halobacteriales</taxon>
        <taxon>Haloarculaceae</taxon>
        <taxon>Halovenus</taxon>
    </lineage>
</organism>
<gene>
    <name evidence="1" type="ORF">ACFQJ7_12520</name>
</gene>
<evidence type="ECO:0000313" key="2">
    <source>
        <dbReference type="Proteomes" id="UP001596414"/>
    </source>
</evidence>
<comment type="caution">
    <text evidence="1">The sequence shown here is derived from an EMBL/GenBank/DDBJ whole genome shotgun (WGS) entry which is preliminary data.</text>
</comment>
<proteinExistence type="predicted"/>
<protein>
    <submittedName>
        <fullName evidence="1">Uncharacterized protein</fullName>
    </submittedName>
</protein>
<dbReference type="Proteomes" id="UP001596414">
    <property type="component" value="Unassembled WGS sequence"/>
</dbReference>
<accession>A0ABD5X6G1</accession>
<dbReference type="EMBL" id="JBHSZQ010000047">
    <property type="protein sequence ID" value="MFC7126836.1"/>
    <property type="molecule type" value="Genomic_DNA"/>
</dbReference>